<dbReference type="Proteomes" id="UP000678499">
    <property type="component" value="Unassembled WGS sequence"/>
</dbReference>
<keyword evidence="3" id="KW-1185">Reference proteome</keyword>
<dbReference type="OrthoDB" id="189920at2759"/>
<evidence type="ECO:0000259" key="1">
    <source>
        <dbReference type="PROSITE" id="PS51352"/>
    </source>
</evidence>
<dbReference type="SUPFAM" id="SSF52833">
    <property type="entry name" value="Thioredoxin-like"/>
    <property type="match status" value="1"/>
</dbReference>
<dbReference type="GO" id="GO:0045494">
    <property type="term" value="P:photoreceptor cell maintenance"/>
    <property type="evidence" value="ECO:0007669"/>
    <property type="project" value="InterPro"/>
</dbReference>
<evidence type="ECO:0000313" key="3">
    <source>
        <dbReference type="Proteomes" id="UP000678499"/>
    </source>
</evidence>
<dbReference type="PANTHER" id="PTHR46762:SF1">
    <property type="entry name" value="NUCLEOREDOXIN-LIKE PROTEIN 2"/>
    <property type="match status" value="1"/>
</dbReference>
<evidence type="ECO:0000313" key="2">
    <source>
        <dbReference type="EMBL" id="CAD7274663.1"/>
    </source>
</evidence>
<dbReference type="InterPro" id="IPR012336">
    <property type="entry name" value="Thioredoxin-like_fold"/>
</dbReference>
<dbReference type="PROSITE" id="PS51352">
    <property type="entry name" value="THIOREDOXIN_2"/>
    <property type="match status" value="1"/>
</dbReference>
<reference evidence="2" key="1">
    <citation type="submission" date="2020-11" db="EMBL/GenBank/DDBJ databases">
        <authorList>
            <person name="Tran Van P."/>
        </authorList>
    </citation>
    <scope>NUCLEOTIDE SEQUENCE</scope>
</reference>
<proteinExistence type="predicted"/>
<gene>
    <name evidence="2" type="ORF">NMOB1V02_LOCUS2487</name>
</gene>
<dbReference type="InterPro" id="IPR013766">
    <property type="entry name" value="Thioredoxin_domain"/>
</dbReference>
<sequence length="146" mass="16005">MEIINGKKLVKRDGSTLDAESALSSSSVIGFYFSAHWCPPCRAFTPVLADFYDALRDAGEGFEIIFVSSDRSEAEMLNYMKDSHGDWFAVPFNSAEVRALKEKFQVSGIPCLVILGKNGQLITKDGRSAINSVGPSVMSSWKEMAI</sequence>
<organism evidence="2">
    <name type="scientific">Notodromas monacha</name>
    <dbReference type="NCBI Taxonomy" id="399045"/>
    <lineage>
        <taxon>Eukaryota</taxon>
        <taxon>Metazoa</taxon>
        <taxon>Ecdysozoa</taxon>
        <taxon>Arthropoda</taxon>
        <taxon>Crustacea</taxon>
        <taxon>Oligostraca</taxon>
        <taxon>Ostracoda</taxon>
        <taxon>Podocopa</taxon>
        <taxon>Podocopida</taxon>
        <taxon>Cypridocopina</taxon>
        <taxon>Cypridoidea</taxon>
        <taxon>Cyprididae</taxon>
        <taxon>Notodromas</taxon>
    </lineage>
</organism>
<dbReference type="CDD" id="cd02964">
    <property type="entry name" value="TryX_like_family"/>
    <property type="match status" value="1"/>
</dbReference>
<dbReference type="InterPro" id="IPR029519">
    <property type="entry name" value="RdCVF2"/>
</dbReference>
<dbReference type="Gene3D" id="3.40.30.10">
    <property type="entry name" value="Glutaredoxin"/>
    <property type="match status" value="1"/>
</dbReference>
<name>A0A7R9BHL0_9CRUS</name>
<dbReference type="Pfam" id="PF13905">
    <property type="entry name" value="Thioredoxin_8"/>
    <property type="match status" value="1"/>
</dbReference>
<dbReference type="EMBL" id="CAJPEX010000277">
    <property type="protein sequence ID" value="CAG0914815.1"/>
    <property type="molecule type" value="Genomic_DNA"/>
</dbReference>
<accession>A0A7R9BHL0</accession>
<dbReference type="GO" id="GO:0007600">
    <property type="term" value="P:sensory perception"/>
    <property type="evidence" value="ECO:0007669"/>
    <property type="project" value="InterPro"/>
</dbReference>
<feature type="domain" description="Thioredoxin" evidence="1">
    <location>
        <begin position="1"/>
        <end position="146"/>
    </location>
</feature>
<dbReference type="InterPro" id="IPR036249">
    <property type="entry name" value="Thioredoxin-like_sf"/>
</dbReference>
<protein>
    <recommendedName>
        <fullName evidence="1">Thioredoxin domain-containing protein</fullName>
    </recommendedName>
</protein>
<dbReference type="AlphaFoldDB" id="A0A7R9BHL0"/>
<dbReference type="PANTHER" id="PTHR46762">
    <property type="entry name" value="NUCLEOREDOXIN-LIKE PROTEIN 2"/>
    <property type="match status" value="1"/>
</dbReference>
<dbReference type="EMBL" id="OA882314">
    <property type="protein sequence ID" value="CAD7274663.1"/>
    <property type="molecule type" value="Genomic_DNA"/>
</dbReference>